<accession>W7IZU3</accession>
<dbReference type="RefSeq" id="WP_035281785.1">
    <property type="nucleotide sequence ID" value="NZ_AYXG01000084.1"/>
</dbReference>
<reference evidence="1 2" key="1">
    <citation type="journal article" date="2014" name="Genome Announc.">
        <title>Draft Genome Sequence of the Antitrypanosomally Active Sponge-Associated Bacterium Actinokineospora sp. Strain EG49.</title>
        <authorList>
            <person name="Harjes J."/>
            <person name="Ryu T."/>
            <person name="Abdelmohsen U.R."/>
            <person name="Moitinho-Silva L."/>
            <person name="Horn H."/>
            <person name="Ravasi T."/>
            <person name="Hentschel U."/>
        </authorList>
    </citation>
    <scope>NUCLEOTIDE SEQUENCE [LARGE SCALE GENOMIC DNA]</scope>
    <source>
        <strain evidence="1 2">EG49</strain>
    </source>
</reference>
<evidence type="ECO:0008006" key="3">
    <source>
        <dbReference type="Google" id="ProtNLM"/>
    </source>
</evidence>
<dbReference type="PANTHER" id="PTHR43737:SF1">
    <property type="entry name" value="DUF1501 DOMAIN-CONTAINING PROTEIN"/>
    <property type="match status" value="1"/>
</dbReference>
<sequence length="436" mass="45493">MTDHLHPDCPDTARLGPNREESLLRARAARVEHDNGTRDRLWSGGFTRRRVLAGAGMAGVAALGAQLVTTRVSFGAPGPGALVVVFLRGGMDGLSVLVPADDPVLRAARPRTAVSGSLPLARGFGLHPALEPLKKHWDAGRFTAVPALSTPDVSRSHFQAQDVLERGGAASSGWLDRVLAEMGPGTTFRAVGEASTLPRSLVGTSGAVALRGIDGFRLAGWEGAHERTTAALTTLYTGLDHPLAAQAATTLGALRTAGTIATTAYQSAAQYPDGAFGKSLADVARLIKSGAGLRVACVDLGGWDMHTDLATDMTRNLTELGKTLDAFATDLGPALDTTTLLTMTEFGRRIAENGSAGTDHGHGSVALLLGGGLRPRTIAGAWDGLAENVQDHGDVPGSNDHRDLLGELVTRRLGLTEANLAKVFPGHDYRRLGALT</sequence>
<dbReference type="Proteomes" id="UP000019277">
    <property type="component" value="Unassembled WGS sequence"/>
</dbReference>
<name>W7IZU3_9PSEU</name>
<dbReference type="PROSITE" id="PS51318">
    <property type="entry name" value="TAT"/>
    <property type="match status" value="1"/>
</dbReference>
<dbReference type="EMBL" id="AYXG01000084">
    <property type="protein sequence ID" value="EWC62207.1"/>
    <property type="molecule type" value="Genomic_DNA"/>
</dbReference>
<organism evidence="1 2">
    <name type="scientific">Actinokineospora spheciospongiae</name>
    <dbReference type="NCBI Taxonomy" id="909613"/>
    <lineage>
        <taxon>Bacteria</taxon>
        <taxon>Bacillati</taxon>
        <taxon>Actinomycetota</taxon>
        <taxon>Actinomycetes</taxon>
        <taxon>Pseudonocardiales</taxon>
        <taxon>Pseudonocardiaceae</taxon>
        <taxon>Actinokineospora</taxon>
    </lineage>
</organism>
<evidence type="ECO:0000313" key="1">
    <source>
        <dbReference type="EMBL" id="EWC62207.1"/>
    </source>
</evidence>
<dbReference type="eggNOG" id="COG4102">
    <property type="taxonomic scope" value="Bacteria"/>
</dbReference>
<protein>
    <recommendedName>
        <fullName evidence="3">DUF1501 domain-containing protein</fullName>
    </recommendedName>
</protein>
<dbReference type="STRING" id="909613.UO65_2456"/>
<dbReference type="InterPro" id="IPR006311">
    <property type="entry name" value="TAT_signal"/>
</dbReference>
<comment type="caution">
    <text evidence="1">The sequence shown here is derived from an EMBL/GenBank/DDBJ whole genome shotgun (WGS) entry which is preliminary data.</text>
</comment>
<gene>
    <name evidence="1" type="ORF">UO65_2456</name>
</gene>
<dbReference type="AlphaFoldDB" id="W7IZU3"/>
<proteinExistence type="predicted"/>
<evidence type="ECO:0000313" key="2">
    <source>
        <dbReference type="Proteomes" id="UP000019277"/>
    </source>
</evidence>
<dbReference type="PANTHER" id="PTHR43737">
    <property type="entry name" value="BLL7424 PROTEIN"/>
    <property type="match status" value="1"/>
</dbReference>
<keyword evidence="2" id="KW-1185">Reference proteome</keyword>
<dbReference type="Pfam" id="PF07394">
    <property type="entry name" value="DUF1501"/>
    <property type="match status" value="1"/>
</dbReference>
<dbReference type="OrthoDB" id="9779968at2"/>
<dbReference type="InterPro" id="IPR010869">
    <property type="entry name" value="DUF1501"/>
</dbReference>